<dbReference type="SUPFAM" id="SSF53335">
    <property type="entry name" value="S-adenosyl-L-methionine-dependent methyltransferases"/>
    <property type="match status" value="1"/>
</dbReference>
<evidence type="ECO:0000259" key="1">
    <source>
        <dbReference type="Pfam" id="PF13649"/>
    </source>
</evidence>
<accession>A0A9P4TGM3</accession>
<dbReference type="AlphaFoldDB" id="A0A9P4TGM3"/>
<dbReference type="Gene3D" id="3.40.50.150">
    <property type="entry name" value="Vaccinia Virus protein VP39"/>
    <property type="match status" value="1"/>
</dbReference>
<feature type="domain" description="Methyltransferase" evidence="1">
    <location>
        <begin position="70"/>
        <end position="139"/>
    </location>
</feature>
<evidence type="ECO:0000313" key="3">
    <source>
        <dbReference type="Proteomes" id="UP000801428"/>
    </source>
</evidence>
<organism evidence="2 3">
    <name type="scientific">Curvularia kusanoi</name>
    <name type="common">Cochliobolus kusanoi</name>
    <dbReference type="NCBI Taxonomy" id="90978"/>
    <lineage>
        <taxon>Eukaryota</taxon>
        <taxon>Fungi</taxon>
        <taxon>Dikarya</taxon>
        <taxon>Ascomycota</taxon>
        <taxon>Pezizomycotina</taxon>
        <taxon>Dothideomycetes</taxon>
        <taxon>Pleosporomycetidae</taxon>
        <taxon>Pleosporales</taxon>
        <taxon>Pleosporineae</taxon>
        <taxon>Pleosporaceae</taxon>
        <taxon>Curvularia</taxon>
    </lineage>
</organism>
<comment type="caution">
    <text evidence="2">The sequence shown here is derived from an EMBL/GenBank/DDBJ whole genome shotgun (WGS) entry which is preliminary data.</text>
</comment>
<reference evidence="2" key="1">
    <citation type="submission" date="2019-04" db="EMBL/GenBank/DDBJ databases">
        <title>Sequencing of skin fungus with MAO and IRED activity.</title>
        <authorList>
            <person name="Marsaioli A.J."/>
            <person name="Bonatto J.M.C."/>
            <person name="Reis Junior O."/>
        </authorList>
    </citation>
    <scope>NUCLEOTIDE SEQUENCE</scope>
    <source>
        <strain evidence="2">30M1</strain>
    </source>
</reference>
<protein>
    <recommendedName>
        <fullName evidence="1">Methyltransferase domain-containing protein</fullName>
    </recommendedName>
</protein>
<dbReference type="CDD" id="cd02440">
    <property type="entry name" value="AdoMet_MTases"/>
    <property type="match status" value="1"/>
</dbReference>
<proteinExistence type="predicted"/>
<dbReference type="Proteomes" id="UP000801428">
    <property type="component" value="Unassembled WGS sequence"/>
</dbReference>
<name>A0A9P4TGM3_CURKU</name>
<gene>
    <name evidence="2" type="ORF">E8E13_008392</name>
</gene>
<dbReference type="EMBL" id="SWKU01000009">
    <property type="protein sequence ID" value="KAF3003666.1"/>
    <property type="molecule type" value="Genomic_DNA"/>
</dbReference>
<dbReference type="InterPro" id="IPR029063">
    <property type="entry name" value="SAM-dependent_MTases_sf"/>
</dbReference>
<sequence>MSTVLPATSTASRSTKDDVRTFHDTGAAYVLPNDNVEHQRLELQSRLIYELMDNKVLHSPLDQSHVSKALDIGCGTGAVTHEMASLFPNAQVIGADLSPVPEVRQKLPNITYMQGNILDVGDSRFEQNSFDLVFSRLLVLAKPGGWVEMHELSTEVYNIPDNVTSLEYLRPHAITIDQLANSSHPSDASSNRLPFLWEAILNKLLALKGVDPHCAPKIPTLFEAAGLRDIHIKRYMFPWGRWEGQTREEQAIADYTVATTLEIMPVALRKAGEDAGPEYSEETEAALKDIERFQQVLSEGRNFIWICVICGRKPE</sequence>
<dbReference type="OrthoDB" id="10017101at2759"/>
<dbReference type="PANTHER" id="PTHR43591">
    <property type="entry name" value="METHYLTRANSFERASE"/>
    <property type="match status" value="1"/>
</dbReference>
<dbReference type="InterPro" id="IPR041698">
    <property type="entry name" value="Methyltransf_25"/>
</dbReference>
<evidence type="ECO:0000313" key="2">
    <source>
        <dbReference type="EMBL" id="KAF3003666.1"/>
    </source>
</evidence>
<keyword evidence="3" id="KW-1185">Reference proteome</keyword>
<dbReference type="Pfam" id="PF13649">
    <property type="entry name" value="Methyltransf_25"/>
    <property type="match status" value="1"/>
</dbReference>